<name>A0AAF5PUQ2_WUCBA</name>
<keyword evidence="1" id="KW-0472">Membrane</keyword>
<keyword evidence="1" id="KW-0812">Transmembrane</keyword>
<sequence length="39" mass="4858">MLALYNYREEHCIRNICCIFNFFQYIFLIFSIRIIIIPI</sequence>
<dbReference type="AlphaFoldDB" id="A0AAF5PUQ2"/>
<dbReference type="WBParaSite" id="mrna-Wban_06134">
    <property type="protein sequence ID" value="mrna-Wban_06134"/>
    <property type="gene ID" value="Wban_06134"/>
</dbReference>
<evidence type="ECO:0000313" key="3">
    <source>
        <dbReference type="WBParaSite" id="mrna-Wban_06134"/>
    </source>
</evidence>
<dbReference type="Proteomes" id="UP000093561">
    <property type="component" value="Unassembled WGS sequence"/>
</dbReference>
<protein>
    <submittedName>
        <fullName evidence="3">Uncharacterized protein</fullName>
    </submittedName>
</protein>
<feature type="transmembrane region" description="Helical" evidence="1">
    <location>
        <begin position="12"/>
        <end position="36"/>
    </location>
</feature>
<keyword evidence="1" id="KW-1133">Transmembrane helix</keyword>
<reference evidence="2" key="2">
    <citation type="journal article" date="2016" name="Mol. Ecol.">
        <title>Population genomics of the filarial nematode parasite Wuchereria bancrofti from mosquitoes.</title>
        <authorList>
            <person name="Small S.T."/>
            <person name="Reimer L.J."/>
            <person name="Tisch D.J."/>
            <person name="King C.L."/>
            <person name="Christensen B.M."/>
            <person name="Siba P.M."/>
            <person name="Kazura J.W."/>
            <person name="Serre D."/>
            <person name="Zimmerman P.A."/>
        </authorList>
    </citation>
    <scope>NUCLEOTIDE SEQUENCE</scope>
    <source>
        <strain evidence="2">pt0022</strain>
    </source>
</reference>
<evidence type="ECO:0000256" key="1">
    <source>
        <dbReference type="SAM" id="Phobius"/>
    </source>
</evidence>
<organism evidence="2 3">
    <name type="scientific">Wuchereria bancrofti</name>
    <dbReference type="NCBI Taxonomy" id="6293"/>
    <lineage>
        <taxon>Eukaryota</taxon>
        <taxon>Metazoa</taxon>
        <taxon>Ecdysozoa</taxon>
        <taxon>Nematoda</taxon>
        <taxon>Chromadorea</taxon>
        <taxon>Rhabditida</taxon>
        <taxon>Spirurina</taxon>
        <taxon>Spiruromorpha</taxon>
        <taxon>Filarioidea</taxon>
        <taxon>Onchocercidae</taxon>
        <taxon>Wuchereria</taxon>
    </lineage>
</organism>
<reference evidence="2" key="1">
    <citation type="submission" date="2015-03" db="EMBL/GenBank/DDBJ databases">
        <title>Wuchereria bancrofti Genome Sequencing Papua New Guinea Strain.</title>
        <authorList>
            <person name="Small S.T."/>
            <person name="Serre D."/>
            <person name="Zimmerman P.A."/>
        </authorList>
    </citation>
    <scope>NUCLEOTIDE SEQUENCE [LARGE SCALE GENOMIC DNA]</scope>
    <source>
        <strain evidence="2">pt0022</strain>
    </source>
</reference>
<reference evidence="3" key="3">
    <citation type="submission" date="2024-02" db="UniProtKB">
        <authorList>
            <consortium name="WormBaseParasite"/>
        </authorList>
    </citation>
    <scope>IDENTIFICATION</scope>
    <source>
        <strain evidence="3">pt0022</strain>
    </source>
</reference>
<proteinExistence type="predicted"/>
<evidence type="ECO:0000313" key="2">
    <source>
        <dbReference type="Proteomes" id="UP000093561"/>
    </source>
</evidence>
<accession>A0AAF5PUQ2</accession>